<dbReference type="AlphaFoldDB" id="A0A5B7GMZ9"/>
<evidence type="ECO:0000313" key="1">
    <source>
        <dbReference type="EMBL" id="MPC58913.1"/>
    </source>
</evidence>
<accession>A0A5B7GMZ9</accession>
<name>A0A5B7GMZ9_PORTR</name>
<protein>
    <submittedName>
        <fullName evidence="1">Uncharacterized protein</fullName>
    </submittedName>
</protein>
<organism evidence="1 2">
    <name type="scientific">Portunus trituberculatus</name>
    <name type="common">Swimming crab</name>
    <name type="synonym">Neptunus trituberculatus</name>
    <dbReference type="NCBI Taxonomy" id="210409"/>
    <lineage>
        <taxon>Eukaryota</taxon>
        <taxon>Metazoa</taxon>
        <taxon>Ecdysozoa</taxon>
        <taxon>Arthropoda</taxon>
        <taxon>Crustacea</taxon>
        <taxon>Multicrustacea</taxon>
        <taxon>Malacostraca</taxon>
        <taxon>Eumalacostraca</taxon>
        <taxon>Eucarida</taxon>
        <taxon>Decapoda</taxon>
        <taxon>Pleocyemata</taxon>
        <taxon>Brachyura</taxon>
        <taxon>Eubrachyura</taxon>
        <taxon>Portunoidea</taxon>
        <taxon>Portunidae</taxon>
        <taxon>Portuninae</taxon>
        <taxon>Portunus</taxon>
    </lineage>
</organism>
<sequence>MRSLADEVTTTAASCLPPVLRRSCRELFFPQHEVLPHGTMPAQARGTVWTKMRVVLRKLFYFNTPPDRQPPYTTWYVTYFADIISRHHLTLLDPYDLRNLQKDCAFDVEGYGNGINCGIEFLATCDNVVCLS</sequence>
<comment type="caution">
    <text evidence="1">The sequence shown here is derived from an EMBL/GenBank/DDBJ whole genome shotgun (WGS) entry which is preliminary data.</text>
</comment>
<proteinExistence type="predicted"/>
<gene>
    <name evidence="1" type="ORF">E2C01_052924</name>
</gene>
<reference evidence="1 2" key="1">
    <citation type="submission" date="2019-05" db="EMBL/GenBank/DDBJ databases">
        <title>Another draft genome of Portunus trituberculatus and its Hox gene families provides insights of decapod evolution.</title>
        <authorList>
            <person name="Jeong J.-H."/>
            <person name="Song I."/>
            <person name="Kim S."/>
            <person name="Choi T."/>
            <person name="Kim D."/>
            <person name="Ryu S."/>
            <person name="Kim W."/>
        </authorList>
    </citation>
    <scope>NUCLEOTIDE SEQUENCE [LARGE SCALE GENOMIC DNA]</scope>
    <source>
        <tissue evidence="1">Muscle</tissue>
    </source>
</reference>
<dbReference type="EMBL" id="VSRR010016101">
    <property type="protein sequence ID" value="MPC58913.1"/>
    <property type="molecule type" value="Genomic_DNA"/>
</dbReference>
<dbReference type="Proteomes" id="UP000324222">
    <property type="component" value="Unassembled WGS sequence"/>
</dbReference>
<evidence type="ECO:0000313" key="2">
    <source>
        <dbReference type="Proteomes" id="UP000324222"/>
    </source>
</evidence>
<keyword evidence="2" id="KW-1185">Reference proteome</keyword>